<organism evidence="2 3">
    <name type="scientific">Flammeovirga yaeyamensis</name>
    <dbReference type="NCBI Taxonomy" id="367791"/>
    <lineage>
        <taxon>Bacteria</taxon>
        <taxon>Pseudomonadati</taxon>
        <taxon>Bacteroidota</taxon>
        <taxon>Cytophagia</taxon>
        <taxon>Cytophagales</taxon>
        <taxon>Flammeovirgaceae</taxon>
        <taxon>Flammeovirga</taxon>
    </lineage>
</organism>
<dbReference type="Pfam" id="PF13302">
    <property type="entry name" value="Acetyltransf_3"/>
    <property type="match status" value="1"/>
</dbReference>
<gene>
    <name evidence="2" type="ORF">KMW28_03905</name>
</gene>
<dbReference type="InterPro" id="IPR051531">
    <property type="entry name" value="N-acetyltransferase"/>
</dbReference>
<keyword evidence="3" id="KW-1185">Reference proteome</keyword>
<evidence type="ECO:0000313" key="2">
    <source>
        <dbReference type="EMBL" id="QWG02730.1"/>
    </source>
</evidence>
<accession>A0AAX1N5H7</accession>
<proteinExistence type="predicted"/>
<dbReference type="PANTHER" id="PTHR43792:SF1">
    <property type="entry name" value="N-ACETYLTRANSFERASE DOMAIN-CONTAINING PROTEIN"/>
    <property type="match status" value="1"/>
</dbReference>
<dbReference type="AlphaFoldDB" id="A0AAX1N5H7"/>
<dbReference type="RefSeq" id="WP_169667165.1">
    <property type="nucleotide sequence ID" value="NZ_CP076132.1"/>
</dbReference>
<reference evidence="2 3" key="1">
    <citation type="submission" date="2021-05" db="EMBL/GenBank/DDBJ databases">
        <title>Comparative genomic studies on the polysaccharide-degrading batcterial strains of the Flammeovirga genus.</title>
        <authorList>
            <person name="Zewei F."/>
            <person name="Zheng Z."/>
            <person name="Yu L."/>
            <person name="Ruyue G."/>
            <person name="Yanhong M."/>
            <person name="Yuanyuan C."/>
            <person name="Jingyan G."/>
            <person name="Wenjun H."/>
        </authorList>
    </citation>
    <scope>NUCLEOTIDE SEQUENCE [LARGE SCALE GENOMIC DNA]</scope>
    <source>
        <strain evidence="2 3">NBRC:100898</strain>
    </source>
</reference>
<dbReference type="GO" id="GO:0016747">
    <property type="term" value="F:acyltransferase activity, transferring groups other than amino-acyl groups"/>
    <property type="evidence" value="ECO:0007669"/>
    <property type="project" value="InterPro"/>
</dbReference>
<dbReference type="Proteomes" id="UP000678679">
    <property type="component" value="Chromosome 1"/>
</dbReference>
<dbReference type="PROSITE" id="PS51186">
    <property type="entry name" value="GNAT"/>
    <property type="match status" value="1"/>
</dbReference>
<dbReference type="SUPFAM" id="SSF55729">
    <property type="entry name" value="Acyl-CoA N-acyltransferases (Nat)"/>
    <property type="match status" value="1"/>
</dbReference>
<dbReference type="KEGG" id="fya:KMW28_03905"/>
<evidence type="ECO:0000259" key="1">
    <source>
        <dbReference type="PROSITE" id="PS51186"/>
    </source>
</evidence>
<dbReference type="EMBL" id="CP076132">
    <property type="protein sequence ID" value="QWG02730.1"/>
    <property type="molecule type" value="Genomic_DNA"/>
</dbReference>
<feature type="domain" description="N-acetyltransferase" evidence="1">
    <location>
        <begin position="6"/>
        <end position="161"/>
    </location>
</feature>
<dbReference type="Gene3D" id="3.40.630.30">
    <property type="match status" value="1"/>
</dbReference>
<name>A0AAX1N5H7_9BACT</name>
<sequence length="161" mass="18650">MKTSRLYLTLLSESDLDEAIALFKEPDVMKFIFPMVDKSDEERKVILKVKIEEICQDIGFFWTVRNNADELMGIVNLNPIPGKTDIQIGWIFSPRFAGQGYAYEASKLIFDFGIHERKVNPIYAIIEEGNDKSVRLAEKLGLKWSESYEEDGIKINKYKYQ</sequence>
<protein>
    <submittedName>
        <fullName evidence="2">GNAT family N-acetyltransferase</fullName>
    </submittedName>
</protein>
<dbReference type="InterPro" id="IPR000182">
    <property type="entry name" value="GNAT_dom"/>
</dbReference>
<dbReference type="InterPro" id="IPR016181">
    <property type="entry name" value="Acyl_CoA_acyltransferase"/>
</dbReference>
<evidence type="ECO:0000313" key="3">
    <source>
        <dbReference type="Proteomes" id="UP000678679"/>
    </source>
</evidence>
<dbReference type="PANTHER" id="PTHR43792">
    <property type="entry name" value="GNAT FAMILY, PUTATIVE (AFU_ORTHOLOGUE AFUA_3G00765)-RELATED-RELATED"/>
    <property type="match status" value="1"/>
</dbReference>